<name>A0AAF0X9W6_DAUCS</name>
<dbReference type="KEGG" id="dcr:108219885"/>
<dbReference type="InterPro" id="IPR027356">
    <property type="entry name" value="NPH3_dom"/>
</dbReference>
<dbReference type="Proteomes" id="UP000077755">
    <property type="component" value="Chromosome 5"/>
</dbReference>
<dbReference type="InterPro" id="IPR011333">
    <property type="entry name" value="SKP1/BTB/POZ_sf"/>
</dbReference>
<dbReference type="AlphaFoldDB" id="A0AAF0X9W6"/>
<gene>
    <name evidence="6" type="ORF">DCAR_0522543</name>
</gene>
<evidence type="ECO:0000313" key="7">
    <source>
        <dbReference type="Proteomes" id="UP000077755"/>
    </source>
</evidence>
<organism evidence="6 7">
    <name type="scientific">Daucus carota subsp. sativus</name>
    <name type="common">Carrot</name>
    <dbReference type="NCBI Taxonomy" id="79200"/>
    <lineage>
        <taxon>Eukaryota</taxon>
        <taxon>Viridiplantae</taxon>
        <taxon>Streptophyta</taxon>
        <taxon>Embryophyta</taxon>
        <taxon>Tracheophyta</taxon>
        <taxon>Spermatophyta</taxon>
        <taxon>Magnoliopsida</taxon>
        <taxon>eudicotyledons</taxon>
        <taxon>Gunneridae</taxon>
        <taxon>Pentapetalae</taxon>
        <taxon>asterids</taxon>
        <taxon>campanulids</taxon>
        <taxon>Apiales</taxon>
        <taxon>Apiaceae</taxon>
        <taxon>Apioideae</taxon>
        <taxon>Scandiceae</taxon>
        <taxon>Daucinae</taxon>
        <taxon>Daucus</taxon>
        <taxon>Daucus sect. Daucus</taxon>
    </lineage>
</organism>
<dbReference type="Pfam" id="PF03000">
    <property type="entry name" value="NPH3"/>
    <property type="match status" value="1"/>
</dbReference>
<evidence type="ECO:0000313" key="6">
    <source>
        <dbReference type="EMBL" id="WOH03149.1"/>
    </source>
</evidence>
<dbReference type="SUPFAM" id="SSF54695">
    <property type="entry name" value="POZ domain"/>
    <property type="match status" value="1"/>
</dbReference>
<evidence type="ECO:0000259" key="4">
    <source>
        <dbReference type="PROSITE" id="PS50097"/>
    </source>
</evidence>
<dbReference type="PROSITE" id="PS50097">
    <property type="entry name" value="BTB"/>
    <property type="match status" value="1"/>
</dbReference>
<evidence type="ECO:0000256" key="1">
    <source>
        <dbReference type="ARBA" id="ARBA00004906"/>
    </source>
</evidence>
<dbReference type="EMBL" id="CP093347">
    <property type="protein sequence ID" value="WOH03149.1"/>
    <property type="molecule type" value="Genomic_DNA"/>
</dbReference>
<comment type="pathway">
    <text evidence="1">Protein modification; protein ubiquitination.</text>
</comment>
<evidence type="ECO:0008006" key="8">
    <source>
        <dbReference type="Google" id="ProtNLM"/>
    </source>
</evidence>
<evidence type="ECO:0000256" key="2">
    <source>
        <dbReference type="ARBA" id="ARBA00022786"/>
    </source>
</evidence>
<reference evidence="6" key="1">
    <citation type="journal article" date="2016" name="Nat. Genet.">
        <title>A high-quality carrot genome assembly provides new insights into carotenoid accumulation and asterid genome evolution.</title>
        <authorList>
            <person name="Iorizzo M."/>
            <person name="Ellison S."/>
            <person name="Senalik D."/>
            <person name="Zeng P."/>
            <person name="Satapoomin P."/>
            <person name="Huang J."/>
            <person name="Bowman M."/>
            <person name="Iovene M."/>
            <person name="Sanseverino W."/>
            <person name="Cavagnaro P."/>
            <person name="Yildiz M."/>
            <person name="Macko-Podgorni A."/>
            <person name="Moranska E."/>
            <person name="Grzebelus E."/>
            <person name="Grzebelus D."/>
            <person name="Ashrafi H."/>
            <person name="Zheng Z."/>
            <person name="Cheng S."/>
            <person name="Spooner D."/>
            <person name="Van Deynze A."/>
            <person name="Simon P."/>
        </authorList>
    </citation>
    <scope>NUCLEOTIDE SEQUENCE</scope>
    <source>
        <tissue evidence="6">Leaf</tissue>
    </source>
</reference>
<accession>A0AAF0X9W6</accession>
<sequence>MDSGSSKHSYSLHSSPFSSPKVSALLKIKILSWSQESGLPISVRVHVAGRTFNLHKYPLFTKSKYLNRKLRDSNEVELPRDFPGGPETFEMIALFIYGASTLVNPFNVAALRCAAEFLELREESNSRNLCERFDIYLNQVALQNWNDTLIVLRKCETLLPWAEELRIVSRCIESLAFMACMEILDPERRRDQPVVTLEALASQAWSHQIVEEIVDVWIKDLIALPFRFFQRIIKSLRRQGMRDKYVAPIILFYANKWVLSLKTGNFRESSGDTNSQSLAILQGVVSLLPMGENASKIIPVGFYFSLLSKCLELGLTNDTINAKLKDLIVSLLNTAFLEDFLLPTTETGSFSSSFELVTMESIFYSYVSVNISSSSTPLPSMTIVAELWDMYLGHIATDPVMSSKRFMDLIEIVPMSSRQNHDYLYRALNTFLQVHLDLSEEEREMICRDLKCQKMSQEICVEVVQNELMPLRLIVQALYVQQRSTHQALKDCSESFRYTVSSKFSENLARSQILGASPYIEGEETCSRTLSFLLQRDFAMESSEASMDDYKSTTCRIQNLEHELITLKEKIEVQNFSKSINQPTSEKQQSLKPYCLGARTLSKKRNPIGHGTGCIGSLNFISQRKYVNNLLKVFRSLHLLGSKKKKKKPRAPSLWQK</sequence>
<dbReference type="InterPro" id="IPR043454">
    <property type="entry name" value="NPH3/RPT2-like"/>
</dbReference>
<keyword evidence="2" id="KW-0833">Ubl conjugation pathway</keyword>
<dbReference type="InterPro" id="IPR000210">
    <property type="entry name" value="BTB/POZ_dom"/>
</dbReference>
<protein>
    <recommendedName>
        <fullName evidence="8">NPH3 domain-containing protein</fullName>
    </recommendedName>
</protein>
<dbReference type="PROSITE" id="PS51649">
    <property type="entry name" value="NPH3"/>
    <property type="match status" value="1"/>
</dbReference>
<feature type="domain" description="BTB" evidence="4">
    <location>
        <begin position="41"/>
        <end position="105"/>
    </location>
</feature>
<proteinExistence type="inferred from homology"/>
<comment type="similarity">
    <text evidence="3">Belongs to the NPH3 family.</text>
</comment>
<evidence type="ECO:0000259" key="5">
    <source>
        <dbReference type="PROSITE" id="PS51649"/>
    </source>
</evidence>
<keyword evidence="7" id="KW-1185">Reference proteome</keyword>
<evidence type="ECO:0000256" key="3">
    <source>
        <dbReference type="PROSITE-ProRule" id="PRU00982"/>
    </source>
</evidence>
<reference evidence="6" key="2">
    <citation type="submission" date="2022-03" db="EMBL/GenBank/DDBJ databases">
        <title>Draft title - Genomic analysis of global carrot germplasm unveils the trajectory of domestication and the origin of high carotenoid orange carrot.</title>
        <authorList>
            <person name="Iorizzo M."/>
            <person name="Ellison S."/>
            <person name="Senalik D."/>
            <person name="Macko-Podgorni A."/>
            <person name="Grzebelus D."/>
            <person name="Bostan H."/>
            <person name="Rolling W."/>
            <person name="Curaba J."/>
            <person name="Simon P."/>
        </authorList>
    </citation>
    <scope>NUCLEOTIDE SEQUENCE</scope>
    <source>
        <tissue evidence="6">Leaf</tissue>
    </source>
</reference>
<dbReference type="Gene3D" id="3.30.710.10">
    <property type="entry name" value="Potassium Channel Kv1.1, Chain A"/>
    <property type="match status" value="1"/>
</dbReference>
<feature type="domain" description="NPH3" evidence="5">
    <location>
        <begin position="215"/>
        <end position="484"/>
    </location>
</feature>
<dbReference type="PANTHER" id="PTHR32370">
    <property type="entry name" value="OS12G0117600 PROTEIN"/>
    <property type="match status" value="1"/>
</dbReference>